<name>A0AAJ0FDC7_9PEZI</name>
<feature type="compositionally biased region" description="Basic and acidic residues" evidence="1">
    <location>
        <begin position="666"/>
        <end position="681"/>
    </location>
</feature>
<feature type="compositionally biased region" description="Basic and acidic residues" evidence="1">
    <location>
        <begin position="51"/>
        <end position="76"/>
    </location>
</feature>
<feature type="region of interest" description="Disordered" evidence="1">
    <location>
        <begin position="21"/>
        <end position="288"/>
    </location>
</feature>
<feature type="compositionally biased region" description="Acidic residues" evidence="1">
    <location>
        <begin position="141"/>
        <end position="159"/>
    </location>
</feature>
<evidence type="ECO:0000256" key="1">
    <source>
        <dbReference type="SAM" id="MobiDB-lite"/>
    </source>
</evidence>
<dbReference type="AlphaFoldDB" id="A0AAJ0FDC7"/>
<feature type="region of interest" description="Disordered" evidence="1">
    <location>
        <begin position="433"/>
        <end position="811"/>
    </location>
</feature>
<dbReference type="EMBL" id="MU839020">
    <property type="protein sequence ID" value="KAK1764456.1"/>
    <property type="molecule type" value="Genomic_DNA"/>
</dbReference>
<feature type="compositionally biased region" description="Basic and acidic residues" evidence="1">
    <location>
        <begin position="706"/>
        <end position="739"/>
    </location>
</feature>
<evidence type="ECO:0000313" key="2">
    <source>
        <dbReference type="EMBL" id="KAK1764456.1"/>
    </source>
</evidence>
<dbReference type="RefSeq" id="XP_060280669.1">
    <property type="nucleotide sequence ID" value="XM_060428723.1"/>
</dbReference>
<reference evidence="2" key="1">
    <citation type="submission" date="2023-06" db="EMBL/GenBank/DDBJ databases">
        <title>Genome-scale phylogeny and comparative genomics of the fungal order Sordariales.</title>
        <authorList>
            <consortium name="Lawrence Berkeley National Laboratory"/>
            <person name="Hensen N."/>
            <person name="Bonometti L."/>
            <person name="Westerberg I."/>
            <person name="Brannstrom I.O."/>
            <person name="Guillou S."/>
            <person name="Cros-Aarteil S."/>
            <person name="Calhoun S."/>
            <person name="Haridas S."/>
            <person name="Kuo A."/>
            <person name="Mondo S."/>
            <person name="Pangilinan J."/>
            <person name="Riley R."/>
            <person name="Labutti K."/>
            <person name="Andreopoulos B."/>
            <person name="Lipzen A."/>
            <person name="Chen C."/>
            <person name="Yanf M."/>
            <person name="Daum C."/>
            <person name="Ng V."/>
            <person name="Clum A."/>
            <person name="Steindorff A."/>
            <person name="Ohm R."/>
            <person name="Martin F."/>
            <person name="Silar P."/>
            <person name="Natvig D."/>
            <person name="Lalanne C."/>
            <person name="Gautier V."/>
            <person name="Ament-Velasquez S.L."/>
            <person name="Kruys A."/>
            <person name="Hutchinson M.I."/>
            <person name="Powell A.J."/>
            <person name="Barry K."/>
            <person name="Miller A.N."/>
            <person name="Grigoriev I.V."/>
            <person name="Debuchy R."/>
            <person name="Gladieux P."/>
            <person name="Thoren M.H."/>
            <person name="Johannesson H."/>
        </authorList>
    </citation>
    <scope>NUCLEOTIDE SEQUENCE</scope>
    <source>
        <strain evidence="2">8032-3</strain>
    </source>
</reference>
<accession>A0AAJ0FDC7</accession>
<feature type="region of interest" description="Disordered" evidence="1">
    <location>
        <begin position="341"/>
        <end position="420"/>
    </location>
</feature>
<evidence type="ECO:0000313" key="3">
    <source>
        <dbReference type="Proteomes" id="UP001244011"/>
    </source>
</evidence>
<proteinExistence type="predicted"/>
<comment type="caution">
    <text evidence="2">The sequence shown here is derived from an EMBL/GenBank/DDBJ whole genome shotgun (WGS) entry which is preliminary data.</text>
</comment>
<feature type="compositionally biased region" description="Low complexity" evidence="1">
    <location>
        <begin position="614"/>
        <end position="625"/>
    </location>
</feature>
<keyword evidence="3" id="KW-1185">Reference proteome</keyword>
<dbReference type="Proteomes" id="UP001244011">
    <property type="component" value="Unassembled WGS sequence"/>
</dbReference>
<dbReference type="GeneID" id="85311910"/>
<sequence>MRQNTFTIVPNPLGMQGLIQRQAGETPSRRPMTSKQAQKLYKQATRQPRISKAEQRRRDKEEQERIRKELEKEKQAAKARSAREKKKVKEQQALEDKKRKGLPIVDVHPSQDTISRFVRGNGVGKKRDSAGNQFNLRPVAEEEEDAESATEGLSDEEGSVETIQTDSEIPAAAAERQDSRSRESKRLRVDAQENPSKEEDRGEDGEQPGERFAPVLIRKLSEQRSRESSINIDDPTIETMVQTQLISEASAAASSSVRRPQSPKEPPVVPPTHISHNNELKEAQKQSPAVLIRVSSEKSPNGAVRNPPQLRPLFREVPIDAFLIPGLEEKARLGQRYVSPFRPAPKPLPSARHRAVAPVPSMPRFKPQILTPDGRTERPKFLPKHLCTPASRPQSDKASKVPGQESQSLQASSMPPSSTQLFVLSHLDDFPSPSQEVRELQELELPSVPVSKPAVPHPPSIFRKKLVSKPAPDPGVSTSASDARPNQQEQTTALPFFSTQDFVLSSQDQRELEQGAETPSKAGKDDSNGTEPQVINKSGHGGSNAFGRSFTCAHARGATPAEIPKQPHPAHLREAGGGSQHRSTATAGTRQDLRRPSLANQNGAQKSQDRAPGRSSSRISARQSQNTQRSTDGAVRVDAPTQARSQNPPAIAVGSAARPPSPHPAPARDAESADPCAERLEPGSSTARPEKGRFFTSSNREAFFLAKERSMQTYREEERRRETERREQEWMEQKRREEECKEDDLEILMQHADEFDKDEESLEPARDGVQESLEEEQSKCHGGISSDGGHGKTELEAQVPTQVNASQETDYGDLGWAEGAMDVLENLMEQDDFWDDDFV</sequence>
<protein>
    <submittedName>
        <fullName evidence="2">Uncharacterized protein</fullName>
    </submittedName>
</protein>
<feature type="compositionally biased region" description="Polar residues" evidence="1">
    <location>
        <begin position="799"/>
        <end position="809"/>
    </location>
</feature>
<feature type="compositionally biased region" description="Basic and acidic residues" evidence="1">
    <location>
        <begin position="175"/>
        <end position="200"/>
    </location>
</feature>
<feature type="compositionally biased region" description="Polar residues" evidence="1">
    <location>
        <begin position="580"/>
        <end position="589"/>
    </location>
</feature>
<feature type="compositionally biased region" description="Polar residues" evidence="1">
    <location>
        <begin position="404"/>
        <end position="420"/>
    </location>
</feature>
<feature type="compositionally biased region" description="Basic and acidic residues" evidence="1">
    <location>
        <begin position="87"/>
        <end position="98"/>
    </location>
</feature>
<feature type="compositionally biased region" description="Polar residues" evidence="1">
    <location>
        <begin position="476"/>
        <end position="507"/>
    </location>
</feature>
<gene>
    <name evidence="2" type="ORF">QBC33DRAFT_547323</name>
</gene>
<organism evidence="2 3">
    <name type="scientific">Phialemonium atrogriseum</name>
    <dbReference type="NCBI Taxonomy" id="1093897"/>
    <lineage>
        <taxon>Eukaryota</taxon>
        <taxon>Fungi</taxon>
        <taxon>Dikarya</taxon>
        <taxon>Ascomycota</taxon>
        <taxon>Pezizomycotina</taxon>
        <taxon>Sordariomycetes</taxon>
        <taxon>Sordariomycetidae</taxon>
        <taxon>Cephalothecales</taxon>
        <taxon>Cephalothecaceae</taxon>
        <taxon>Phialemonium</taxon>
    </lineage>
</organism>